<evidence type="ECO:0000313" key="3">
    <source>
        <dbReference type="EMBL" id="RUL89720.1"/>
    </source>
</evidence>
<dbReference type="Pfam" id="PF00188">
    <property type="entry name" value="CAP"/>
    <property type="match status" value="1"/>
</dbReference>
<dbReference type="InterPro" id="IPR035940">
    <property type="entry name" value="CAP_sf"/>
</dbReference>
<evidence type="ECO:0000256" key="1">
    <source>
        <dbReference type="SAM" id="MobiDB-lite"/>
    </source>
</evidence>
<protein>
    <recommendedName>
        <fullName evidence="2">SCP domain-containing protein</fullName>
    </recommendedName>
</protein>
<keyword evidence="4" id="KW-1185">Reference proteome</keyword>
<dbReference type="PANTHER" id="PTHR31157">
    <property type="entry name" value="SCP DOMAIN-CONTAINING PROTEIN"/>
    <property type="match status" value="1"/>
</dbReference>
<accession>A0A432MQS6</accession>
<dbReference type="InterPro" id="IPR014044">
    <property type="entry name" value="CAP_dom"/>
</dbReference>
<organism evidence="3 4">
    <name type="scientific">Tautonia sociabilis</name>
    <dbReference type="NCBI Taxonomy" id="2080755"/>
    <lineage>
        <taxon>Bacteria</taxon>
        <taxon>Pseudomonadati</taxon>
        <taxon>Planctomycetota</taxon>
        <taxon>Planctomycetia</taxon>
        <taxon>Isosphaerales</taxon>
        <taxon>Isosphaeraceae</taxon>
        <taxon>Tautonia</taxon>
    </lineage>
</organism>
<dbReference type="Pfam" id="PF00353">
    <property type="entry name" value="HemolysinCabind"/>
    <property type="match status" value="1"/>
</dbReference>
<proteinExistence type="predicted"/>
<dbReference type="SUPFAM" id="SSF55797">
    <property type="entry name" value="PR-1-like"/>
    <property type="match status" value="1"/>
</dbReference>
<dbReference type="InterPro" id="IPR018511">
    <property type="entry name" value="Hemolysin-typ_Ca-bd_CS"/>
</dbReference>
<dbReference type="Proteomes" id="UP000280296">
    <property type="component" value="Unassembled WGS sequence"/>
</dbReference>
<gene>
    <name evidence="3" type="ORF">TsocGM_00715</name>
</gene>
<name>A0A432MQS6_9BACT</name>
<dbReference type="CDD" id="cd05379">
    <property type="entry name" value="CAP_bacterial"/>
    <property type="match status" value="1"/>
</dbReference>
<reference evidence="3 4" key="2">
    <citation type="submission" date="2019-01" db="EMBL/GenBank/DDBJ databases">
        <title>Tautonia sociabilis, a novel thermotolerant planctomycete of Isosphaeraceae family, isolated from a 4000 m deep subterranean habitat.</title>
        <authorList>
            <person name="Kovaleva O.L."/>
            <person name="Elcheninov A.G."/>
            <person name="Van Heerden E."/>
            <person name="Toshchakov S.V."/>
            <person name="Novikov A."/>
            <person name="Bonch-Osmolovskaya E.A."/>
            <person name="Kublanov I.V."/>
        </authorList>
    </citation>
    <scope>NUCLEOTIDE SEQUENCE [LARGE SCALE GENOMIC DNA]</scope>
    <source>
        <strain evidence="3 4">GM2012</strain>
    </source>
</reference>
<comment type="caution">
    <text evidence="3">The sequence shown here is derived from an EMBL/GenBank/DDBJ whole genome shotgun (WGS) entry which is preliminary data.</text>
</comment>
<evidence type="ECO:0000259" key="2">
    <source>
        <dbReference type="Pfam" id="PF00188"/>
    </source>
</evidence>
<dbReference type="InterPro" id="IPR011049">
    <property type="entry name" value="Serralysin-like_metalloprot_C"/>
</dbReference>
<feature type="compositionally biased region" description="Low complexity" evidence="1">
    <location>
        <begin position="174"/>
        <end position="185"/>
    </location>
</feature>
<dbReference type="OrthoDB" id="9783944at2"/>
<dbReference type="SUPFAM" id="SSF51120">
    <property type="entry name" value="beta-Roll"/>
    <property type="match status" value="1"/>
</dbReference>
<feature type="domain" description="SCP" evidence="2">
    <location>
        <begin position="202"/>
        <end position="319"/>
    </location>
</feature>
<dbReference type="PRINTS" id="PR00313">
    <property type="entry name" value="CABNDNGRPT"/>
</dbReference>
<sequence>MPHWKRRRPFTPRVDSLGSRVLPSASPTVEIVGDVLLVSGTEGPDAVEVTIRSVRSPRGELPLVRVSGIPRWFVARQFASVVVDAKGGDDLVAVDDRGRAVLPMGLVGGDGDDTILGGSGADVLIGGPGSDAIFGRGGLDLIDGGPGTDLIDGVPEPAPLEDSSGPVPAPEPEPASSSPFAEPTPLASPPVPDDFGLQVMIDRTNQARVDAGLAPLEVDPRLQEAARIQAENMARLGRLSHDQTETGTPTLEDRARAVGYAFSAIGENIGFNYDSPALAVDGWLASDGHRRNLLDDSYEQLGVAIATDAVGRPYYVQVFGRPE</sequence>
<dbReference type="AlphaFoldDB" id="A0A432MQS6"/>
<dbReference type="GO" id="GO:0005509">
    <property type="term" value="F:calcium ion binding"/>
    <property type="evidence" value="ECO:0007669"/>
    <property type="project" value="InterPro"/>
</dbReference>
<dbReference type="InterPro" id="IPR001343">
    <property type="entry name" value="Hemolysn_Ca-bd"/>
</dbReference>
<dbReference type="PROSITE" id="PS00330">
    <property type="entry name" value="HEMOLYSIN_CALCIUM"/>
    <property type="match status" value="2"/>
</dbReference>
<dbReference type="PANTHER" id="PTHR31157:SF1">
    <property type="entry name" value="SCP DOMAIN-CONTAINING PROTEIN"/>
    <property type="match status" value="1"/>
</dbReference>
<evidence type="ECO:0000313" key="4">
    <source>
        <dbReference type="Proteomes" id="UP000280296"/>
    </source>
</evidence>
<dbReference type="Gene3D" id="2.150.10.10">
    <property type="entry name" value="Serralysin-like metalloprotease, C-terminal"/>
    <property type="match status" value="1"/>
</dbReference>
<dbReference type="RefSeq" id="WP_126723395.1">
    <property type="nucleotide sequence ID" value="NZ_RYZH01000001.1"/>
</dbReference>
<reference evidence="3 4" key="1">
    <citation type="submission" date="2018-12" db="EMBL/GenBank/DDBJ databases">
        <authorList>
            <person name="Toschakov S.V."/>
        </authorList>
    </citation>
    <scope>NUCLEOTIDE SEQUENCE [LARGE SCALE GENOMIC DNA]</scope>
    <source>
        <strain evidence="3 4">GM2012</strain>
    </source>
</reference>
<dbReference type="EMBL" id="RYZH01000001">
    <property type="protein sequence ID" value="RUL89720.1"/>
    <property type="molecule type" value="Genomic_DNA"/>
</dbReference>
<feature type="region of interest" description="Disordered" evidence="1">
    <location>
        <begin position="145"/>
        <end position="193"/>
    </location>
</feature>
<dbReference type="Gene3D" id="3.40.33.10">
    <property type="entry name" value="CAP"/>
    <property type="match status" value="1"/>
</dbReference>